<accession>A0A6J5KXL5</accession>
<reference evidence="1" key="1">
    <citation type="submission" date="2020-04" db="EMBL/GenBank/DDBJ databases">
        <authorList>
            <person name="Chiriac C."/>
            <person name="Salcher M."/>
            <person name="Ghai R."/>
            <person name="Kavagutti S V."/>
        </authorList>
    </citation>
    <scope>NUCLEOTIDE SEQUENCE</scope>
</reference>
<proteinExistence type="predicted"/>
<organism evidence="1">
    <name type="scientific">uncultured Caudovirales phage</name>
    <dbReference type="NCBI Taxonomy" id="2100421"/>
    <lineage>
        <taxon>Viruses</taxon>
        <taxon>Duplodnaviria</taxon>
        <taxon>Heunggongvirae</taxon>
        <taxon>Uroviricota</taxon>
        <taxon>Caudoviricetes</taxon>
        <taxon>Peduoviridae</taxon>
        <taxon>Maltschvirus</taxon>
        <taxon>Maltschvirus maltsch</taxon>
    </lineage>
</organism>
<dbReference type="EMBL" id="LR796187">
    <property type="protein sequence ID" value="CAB4125683.1"/>
    <property type="molecule type" value="Genomic_DNA"/>
</dbReference>
<protein>
    <submittedName>
        <fullName evidence="1">Uncharacterized protein</fullName>
    </submittedName>
</protein>
<evidence type="ECO:0000313" key="2">
    <source>
        <dbReference type="EMBL" id="CAB5209373.1"/>
    </source>
</evidence>
<sequence>MFTQAKNTLAKAKLVYNKKLQMYKLVCAFNVTETKKQFNKVVNKFPVQAKCDYVSGDLHISEVASALKLAEKHLRTSNIQLVE</sequence>
<gene>
    <name evidence="2" type="ORF">UFOVP181_454</name>
    <name evidence="1" type="ORF">UFOVP57_187</name>
</gene>
<evidence type="ECO:0000313" key="1">
    <source>
        <dbReference type="EMBL" id="CAB4125683.1"/>
    </source>
</evidence>
<dbReference type="EMBL" id="LR798231">
    <property type="protein sequence ID" value="CAB5209373.1"/>
    <property type="molecule type" value="Genomic_DNA"/>
</dbReference>
<name>A0A6J5KXL5_9CAUD</name>